<sequence>MEAPVSTLKLTSALARHAAHAHAAVTSNLARADLPGAERLAVQSFEDMVRRGGEAPRSFAVPEVISTETEMLSLARAGADHQASLTLWKSTLNMLRVAAAGPR</sequence>
<accession>A0A9X2RJN0</accession>
<keyword evidence="2" id="KW-1185">Reference proteome</keyword>
<protein>
    <submittedName>
        <fullName evidence="1">Uncharacterized protein</fullName>
    </submittedName>
</protein>
<reference evidence="1" key="1">
    <citation type="submission" date="2022-07" db="EMBL/GenBank/DDBJ databases">
        <title>Parvularcula maris sp. nov., an algicidal bacterium isolated from seawater.</title>
        <authorList>
            <person name="Li F."/>
        </authorList>
    </citation>
    <scope>NUCLEOTIDE SEQUENCE</scope>
    <source>
        <strain evidence="1">BGMRC 0090</strain>
    </source>
</reference>
<dbReference type="EMBL" id="JANIBC010000003">
    <property type="protein sequence ID" value="MCQ8184908.1"/>
    <property type="molecule type" value="Genomic_DNA"/>
</dbReference>
<dbReference type="Proteomes" id="UP001142610">
    <property type="component" value="Unassembled WGS sequence"/>
</dbReference>
<evidence type="ECO:0000313" key="2">
    <source>
        <dbReference type="Proteomes" id="UP001142610"/>
    </source>
</evidence>
<proteinExistence type="predicted"/>
<organism evidence="1 2">
    <name type="scientific">Parvularcula maris</name>
    <dbReference type="NCBI Taxonomy" id="2965077"/>
    <lineage>
        <taxon>Bacteria</taxon>
        <taxon>Pseudomonadati</taxon>
        <taxon>Pseudomonadota</taxon>
        <taxon>Alphaproteobacteria</taxon>
        <taxon>Parvularculales</taxon>
        <taxon>Parvularculaceae</taxon>
        <taxon>Parvularcula</taxon>
    </lineage>
</organism>
<dbReference type="AlphaFoldDB" id="A0A9X2RJN0"/>
<name>A0A9X2RJN0_9PROT</name>
<gene>
    <name evidence="1" type="ORF">NOG11_05840</name>
</gene>
<evidence type="ECO:0000313" key="1">
    <source>
        <dbReference type="EMBL" id="MCQ8184908.1"/>
    </source>
</evidence>
<comment type="caution">
    <text evidence="1">The sequence shown here is derived from an EMBL/GenBank/DDBJ whole genome shotgun (WGS) entry which is preliminary data.</text>
</comment>
<dbReference type="RefSeq" id="WP_256618770.1">
    <property type="nucleotide sequence ID" value="NZ_JANIBC010000003.1"/>
</dbReference>